<dbReference type="GO" id="GO:0007173">
    <property type="term" value="P:epidermal growth factor receptor signaling pathway"/>
    <property type="evidence" value="ECO:0007669"/>
    <property type="project" value="InterPro"/>
</dbReference>
<keyword evidence="4" id="KW-0732">Signal</keyword>
<evidence type="ECO:0000313" key="7">
    <source>
        <dbReference type="Proteomes" id="UP000749559"/>
    </source>
</evidence>
<keyword evidence="7" id="KW-1185">Reference proteome</keyword>
<comment type="caution">
    <text evidence="1">Lacks conserved residue(s) required for the propagation of feature annotation.</text>
</comment>
<feature type="transmembrane region" description="Helical" evidence="3">
    <location>
        <begin position="110"/>
        <end position="132"/>
    </location>
</feature>
<proteinExistence type="predicted"/>
<evidence type="ECO:0000256" key="2">
    <source>
        <dbReference type="SAM" id="MobiDB-lite"/>
    </source>
</evidence>
<feature type="region of interest" description="Disordered" evidence="2">
    <location>
        <begin position="169"/>
        <end position="194"/>
    </location>
</feature>
<dbReference type="EMBL" id="CAIIXF020000009">
    <property type="protein sequence ID" value="CAH1794401.1"/>
    <property type="molecule type" value="Genomic_DNA"/>
</dbReference>
<feature type="chain" id="PRO_5035757955" description="EGF-like domain-containing protein" evidence="4">
    <location>
        <begin position="22"/>
        <end position="259"/>
    </location>
</feature>
<dbReference type="PROSITE" id="PS00022">
    <property type="entry name" value="EGF_1"/>
    <property type="match status" value="1"/>
</dbReference>
<evidence type="ECO:0000256" key="1">
    <source>
        <dbReference type="PROSITE-ProRule" id="PRU00076"/>
    </source>
</evidence>
<gene>
    <name evidence="6" type="ORF">OFUS_LOCUS19101</name>
</gene>
<keyword evidence="3" id="KW-0812">Transmembrane</keyword>
<dbReference type="InterPro" id="IPR043403">
    <property type="entry name" value="Gurken/Spitz"/>
</dbReference>
<dbReference type="PROSITE" id="PS50026">
    <property type="entry name" value="EGF_3"/>
    <property type="match status" value="1"/>
</dbReference>
<evidence type="ECO:0000256" key="3">
    <source>
        <dbReference type="SAM" id="Phobius"/>
    </source>
</evidence>
<dbReference type="PANTHER" id="PTHR12332">
    <property type="entry name" value="KEREN-RELATED"/>
    <property type="match status" value="1"/>
</dbReference>
<evidence type="ECO:0000313" key="6">
    <source>
        <dbReference type="EMBL" id="CAH1794401.1"/>
    </source>
</evidence>
<keyword evidence="3" id="KW-0472">Membrane</keyword>
<comment type="caution">
    <text evidence="6">The sequence shown here is derived from an EMBL/GenBank/DDBJ whole genome shotgun (WGS) entry which is preliminary data.</text>
</comment>
<dbReference type="GO" id="GO:0005154">
    <property type="term" value="F:epidermal growth factor receptor binding"/>
    <property type="evidence" value="ECO:0007669"/>
    <property type="project" value="InterPro"/>
</dbReference>
<organism evidence="6 7">
    <name type="scientific">Owenia fusiformis</name>
    <name type="common">Polychaete worm</name>
    <dbReference type="NCBI Taxonomy" id="6347"/>
    <lineage>
        <taxon>Eukaryota</taxon>
        <taxon>Metazoa</taxon>
        <taxon>Spiralia</taxon>
        <taxon>Lophotrochozoa</taxon>
        <taxon>Annelida</taxon>
        <taxon>Polychaeta</taxon>
        <taxon>Sedentaria</taxon>
        <taxon>Canalipalpata</taxon>
        <taxon>Sabellida</taxon>
        <taxon>Oweniida</taxon>
        <taxon>Oweniidae</taxon>
        <taxon>Owenia</taxon>
    </lineage>
</organism>
<keyword evidence="1" id="KW-1015">Disulfide bond</keyword>
<evidence type="ECO:0000259" key="5">
    <source>
        <dbReference type="PROSITE" id="PS50026"/>
    </source>
</evidence>
<dbReference type="Gene3D" id="2.10.25.10">
    <property type="entry name" value="Laminin"/>
    <property type="match status" value="1"/>
</dbReference>
<feature type="domain" description="EGF-like" evidence="5">
    <location>
        <begin position="43"/>
        <end position="88"/>
    </location>
</feature>
<feature type="disulfide bond" evidence="1">
    <location>
        <begin position="78"/>
        <end position="87"/>
    </location>
</feature>
<keyword evidence="1" id="KW-0245">EGF-like domain</keyword>
<dbReference type="InterPro" id="IPR000742">
    <property type="entry name" value="EGF"/>
</dbReference>
<dbReference type="AlphaFoldDB" id="A0A8S4PMM8"/>
<feature type="region of interest" description="Disordered" evidence="2">
    <location>
        <begin position="237"/>
        <end position="259"/>
    </location>
</feature>
<accession>A0A8S4PMM8</accession>
<dbReference type="SUPFAM" id="SSF57196">
    <property type="entry name" value="EGF/Laminin"/>
    <property type="match status" value="1"/>
</dbReference>
<reference evidence="6" key="1">
    <citation type="submission" date="2022-03" db="EMBL/GenBank/DDBJ databases">
        <authorList>
            <person name="Martin C."/>
        </authorList>
    </citation>
    <scope>NUCLEOTIDE SEQUENCE</scope>
</reference>
<name>A0A8S4PMM8_OWEFU</name>
<dbReference type="Proteomes" id="UP000749559">
    <property type="component" value="Unassembled WGS sequence"/>
</dbReference>
<feature type="compositionally biased region" description="Low complexity" evidence="2">
    <location>
        <begin position="184"/>
        <end position="194"/>
    </location>
</feature>
<dbReference type="OrthoDB" id="6115523at2759"/>
<dbReference type="PANTHER" id="PTHR12332:SF1">
    <property type="entry name" value="KEREN-RELATED"/>
    <property type="match status" value="1"/>
</dbReference>
<sequence>MFSPFLLLVLVTPTFLSIADGCFRRAITQPPPSTTPIPDLENHKVECEPLEVTGQGCLNGGTCFVVKIGDNRVTNCACTEDYTGERCQERHIPPDLLPRLHRDKMKTANIAAGVVVAVLVVFVVLLAIYVYIRWRRKRELTRDREFNASPEELGYRQPFNRRSSIIESEHRASFRRQGTPNPSPNTNTNDVNININKDCHSPQACSEAPTGSDTTVGGGHNLTVATIEPGGGARNTHAIPSHTQPTNNIEKSEHLETNL</sequence>
<keyword evidence="3" id="KW-1133">Transmembrane helix</keyword>
<feature type="compositionally biased region" description="Basic and acidic residues" evidence="2">
    <location>
        <begin position="250"/>
        <end position="259"/>
    </location>
</feature>
<feature type="signal peptide" evidence="4">
    <location>
        <begin position="1"/>
        <end position="21"/>
    </location>
</feature>
<evidence type="ECO:0000256" key="4">
    <source>
        <dbReference type="SAM" id="SignalP"/>
    </source>
</evidence>
<protein>
    <recommendedName>
        <fullName evidence="5">EGF-like domain-containing protein</fullName>
    </recommendedName>
</protein>
<dbReference type="GO" id="GO:0048018">
    <property type="term" value="F:receptor ligand activity"/>
    <property type="evidence" value="ECO:0007669"/>
    <property type="project" value="InterPro"/>
</dbReference>